<keyword evidence="11" id="KW-0046">Antibiotic resistance</keyword>
<evidence type="ECO:0000256" key="1">
    <source>
        <dbReference type="ARBA" id="ARBA00004651"/>
    </source>
</evidence>
<evidence type="ECO:0000256" key="3">
    <source>
        <dbReference type="ARBA" id="ARBA00012014"/>
    </source>
</evidence>
<evidence type="ECO:0000256" key="5">
    <source>
        <dbReference type="ARBA" id="ARBA00022475"/>
    </source>
</evidence>
<dbReference type="Pfam" id="PF09924">
    <property type="entry name" value="LPG_synthase_C"/>
    <property type="match status" value="1"/>
</dbReference>
<name>A0A4V2UP29_9PROT</name>
<reference evidence="16 17" key="1">
    <citation type="submission" date="2019-03" db="EMBL/GenBank/DDBJ databases">
        <title>Genomic Encyclopedia of Type Strains, Phase IV (KMG-IV): sequencing the most valuable type-strain genomes for metagenomic binning, comparative biology and taxonomic classification.</title>
        <authorList>
            <person name="Goeker M."/>
        </authorList>
    </citation>
    <scope>NUCLEOTIDE SEQUENCE [LARGE SCALE GENOMIC DNA]</scope>
    <source>
        <strain evidence="16 17">DSM 101688</strain>
    </source>
</reference>
<evidence type="ECO:0000256" key="8">
    <source>
        <dbReference type="ARBA" id="ARBA00022989"/>
    </source>
</evidence>
<dbReference type="EMBL" id="SLZW01000002">
    <property type="protein sequence ID" value="TCS64351.1"/>
    <property type="molecule type" value="Genomic_DNA"/>
</dbReference>
<feature type="transmembrane region" description="Helical" evidence="14">
    <location>
        <begin position="519"/>
        <end position="538"/>
    </location>
</feature>
<keyword evidence="6 16" id="KW-0808">Transferase</keyword>
<evidence type="ECO:0000313" key="16">
    <source>
        <dbReference type="EMBL" id="TCS64351.1"/>
    </source>
</evidence>
<dbReference type="Proteomes" id="UP000295304">
    <property type="component" value="Unassembled WGS sequence"/>
</dbReference>
<dbReference type="GO" id="GO:0006629">
    <property type="term" value="P:lipid metabolic process"/>
    <property type="evidence" value="ECO:0007669"/>
    <property type="project" value="UniProtKB-KW"/>
</dbReference>
<dbReference type="InterPro" id="IPR016181">
    <property type="entry name" value="Acyl_CoA_acyltransferase"/>
</dbReference>
<protein>
    <recommendedName>
        <fullName evidence="4">Phosphatidylglycerol lysyltransferase</fullName>
        <ecNumber evidence="3">2.3.2.3</ecNumber>
    </recommendedName>
    <alternativeName>
        <fullName evidence="12">Lysylphosphatidylglycerol synthase</fullName>
    </alternativeName>
</protein>
<evidence type="ECO:0000256" key="2">
    <source>
        <dbReference type="ARBA" id="ARBA00008627"/>
    </source>
</evidence>
<accession>A0A4V2UP29</accession>
<keyword evidence="10 14" id="KW-0472">Membrane</keyword>
<organism evidence="16 17">
    <name type="scientific">Varunaivibrio sulfuroxidans</name>
    <dbReference type="NCBI Taxonomy" id="1773489"/>
    <lineage>
        <taxon>Bacteria</taxon>
        <taxon>Pseudomonadati</taxon>
        <taxon>Pseudomonadota</taxon>
        <taxon>Alphaproteobacteria</taxon>
        <taxon>Rhodospirillales</taxon>
        <taxon>Magnetovibrionaceae</taxon>
        <taxon>Varunaivibrio</taxon>
    </lineage>
</organism>
<feature type="transmembrane region" description="Helical" evidence="14">
    <location>
        <begin position="142"/>
        <end position="169"/>
    </location>
</feature>
<dbReference type="InterPro" id="IPR022791">
    <property type="entry name" value="L-PG_synthase/AglD"/>
</dbReference>
<feature type="transmembrane region" description="Helical" evidence="14">
    <location>
        <begin position="221"/>
        <end position="244"/>
    </location>
</feature>
<dbReference type="Pfam" id="PF03706">
    <property type="entry name" value="LPG_synthase_TM"/>
    <property type="match status" value="1"/>
</dbReference>
<evidence type="ECO:0000313" key="17">
    <source>
        <dbReference type="Proteomes" id="UP000295304"/>
    </source>
</evidence>
<evidence type="ECO:0000256" key="9">
    <source>
        <dbReference type="ARBA" id="ARBA00023098"/>
    </source>
</evidence>
<dbReference type="GO" id="GO:0005886">
    <property type="term" value="C:plasma membrane"/>
    <property type="evidence" value="ECO:0007669"/>
    <property type="project" value="UniProtKB-SubCell"/>
</dbReference>
<evidence type="ECO:0000259" key="15">
    <source>
        <dbReference type="Pfam" id="PF09924"/>
    </source>
</evidence>
<evidence type="ECO:0000256" key="6">
    <source>
        <dbReference type="ARBA" id="ARBA00022679"/>
    </source>
</evidence>
<keyword evidence="8 14" id="KW-1133">Transmembrane helix</keyword>
<dbReference type="PANTHER" id="PTHR34697">
    <property type="entry name" value="PHOSPHATIDYLGLYCEROL LYSYLTRANSFERASE"/>
    <property type="match status" value="1"/>
</dbReference>
<dbReference type="RefSeq" id="WP_132938294.1">
    <property type="nucleotide sequence ID" value="NZ_CP119676.1"/>
</dbReference>
<keyword evidence="7 14" id="KW-0812">Transmembrane</keyword>
<evidence type="ECO:0000256" key="14">
    <source>
        <dbReference type="SAM" id="Phobius"/>
    </source>
</evidence>
<evidence type="ECO:0000256" key="11">
    <source>
        <dbReference type="ARBA" id="ARBA00023251"/>
    </source>
</evidence>
<feature type="transmembrane region" description="Helical" evidence="14">
    <location>
        <begin position="98"/>
        <end position="122"/>
    </location>
</feature>
<feature type="transmembrane region" description="Helical" evidence="14">
    <location>
        <begin position="68"/>
        <end position="86"/>
    </location>
</feature>
<dbReference type="SUPFAM" id="SSF55729">
    <property type="entry name" value="Acyl-CoA N-acyltransferases (Nat)"/>
    <property type="match status" value="1"/>
</dbReference>
<gene>
    <name evidence="16" type="ORF">EDD55_102396</name>
</gene>
<keyword evidence="9" id="KW-0443">Lipid metabolism</keyword>
<comment type="catalytic activity">
    <reaction evidence="13">
        <text>L-lysyl-tRNA(Lys) + a 1,2-diacyl-sn-glycero-3-phospho-(1'-sn-glycerol) = a 1,2-diacyl-sn-glycero-3-phospho-1'-(3'-O-L-lysyl)-sn-glycerol + tRNA(Lys)</text>
        <dbReference type="Rhea" id="RHEA:10668"/>
        <dbReference type="Rhea" id="RHEA-COMP:9696"/>
        <dbReference type="Rhea" id="RHEA-COMP:9697"/>
        <dbReference type="ChEBI" id="CHEBI:64716"/>
        <dbReference type="ChEBI" id="CHEBI:75792"/>
        <dbReference type="ChEBI" id="CHEBI:78442"/>
        <dbReference type="ChEBI" id="CHEBI:78529"/>
        <dbReference type="EC" id="2.3.2.3"/>
    </reaction>
</comment>
<comment type="subcellular location">
    <subcellularLocation>
        <location evidence="1">Cell membrane</location>
        <topology evidence="1">Multi-pass membrane protein</topology>
    </subcellularLocation>
</comment>
<dbReference type="InterPro" id="IPR051211">
    <property type="entry name" value="PG_lysyltransferase"/>
</dbReference>
<dbReference type="AlphaFoldDB" id="A0A4V2UP29"/>
<evidence type="ECO:0000256" key="12">
    <source>
        <dbReference type="ARBA" id="ARBA00031899"/>
    </source>
</evidence>
<evidence type="ECO:0000256" key="13">
    <source>
        <dbReference type="ARBA" id="ARBA00047540"/>
    </source>
</evidence>
<sequence length="877" mass="95070">MRFSVFGVRFGESGVRFSRTGASKIWAIAPSIGVTVLFLLGLYALDRLLADVHFRDVMARLREVPKPVLGLAALSTAASYLALVGYDWSALRYLGKKLPLAIVGFTSFIGFALGNTLGIGALSGAAVRYRLYSRLGLDGGDIAIVSTFCAVGFGFGIAVVGSAAVIVHPHALAAILSLPPFVVRLFGILVLGGALGLLLYRSRTHGRFKVGKWSFQLPTTAILTGQLGFSILDIGFAGMTLYLLLPQSDLPLLTFMALFSFAAVAGVASHIPGGIGVFEGVLLTALQFYMPSDAVAAALFAYRILYYLGPFLLALGLLALSEISVHAAARYPKIQGLTTIIKPVAGVVQQSVPIAAAGVSFISGLLLLIGGSVPASKNTLETLETVFPLAFVELSHLTGSILGVVMIVLAPALLRRVGAALWVVISIVAAGAFLSLAQNLDFDRFGLMALVAVALLSCKGAFYRRARVFSQSLSLPWLLLSIAALFGLVWVLFFSFKTIPYSNQLWWEFAFNQQAPRGLRAAVAAVSAFLVLYVVFALRPPKVRSQSPDESALKKAKDIVRKQNNADANLALIGDKMLVFSPSEESFLMYGTHGRSWVAFGEPVGNPDDGPDLIWSFKKLADANNGRVAFYQVGEENLVWYIDAGFTLHKLGEEARVPLKDFSLQGAHRRDLRQSHNRALREELTFELLPPSPSEAMLGEIAAISDAWLESKNTREKGFSLGRFSIDYIRHFPLAIVREKGKLTAFANVFTTETVSMASVDLMRHLPNISPATMDFLFVELLLALKDQGYREFNLGMAPLAGLASHPQARMWDRFGAFVYRHAGHFYNFNGLRRFKQKFAPEWRPKYLATPGGIDPLVVAVDIAALISGGLVGALKR</sequence>
<evidence type="ECO:0000256" key="10">
    <source>
        <dbReference type="ARBA" id="ARBA00023136"/>
    </source>
</evidence>
<dbReference type="GO" id="GO:0055091">
    <property type="term" value="P:phospholipid homeostasis"/>
    <property type="evidence" value="ECO:0007669"/>
    <property type="project" value="TreeGrafter"/>
</dbReference>
<dbReference type="NCBIfam" id="NF033480">
    <property type="entry name" value="bifunc_MprF"/>
    <property type="match status" value="1"/>
</dbReference>
<keyword evidence="5" id="KW-1003">Cell membrane</keyword>
<dbReference type="EC" id="2.3.2.3" evidence="3"/>
<feature type="transmembrane region" description="Helical" evidence="14">
    <location>
        <begin position="421"/>
        <end position="439"/>
    </location>
</feature>
<dbReference type="GO" id="GO:0046677">
    <property type="term" value="P:response to antibiotic"/>
    <property type="evidence" value="ECO:0007669"/>
    <property type="project" value="UniProtKB-KW"/>
</dbReference>
<dbReference type="OrthoDB" id="145485at2"/>
<feature type="transmembrane region" description="Helical" evidence="14">
    <location>
        <begin position="445"/>
        <end position="463"/>
    </location>
</feature>
<feature type="transmembrane region" description="Helical" evidence="14">
    <location>
        <begin position="25"/>
        <end position="45"/>
    </location>
</feature>
<comment type="caution">
    <text evidence="16">The sequence shown here is derived from an EMBL/GenBank/DDBJ whole genome shotgun (WGS) entry which is preliminary data.</text>
</comment>
<feature type="transmembrane region" description="Helical" evidence="14">
    <location>
        <begin position="352"/>
        <end position="374"/>
    </location>
</feature>
<feature type="domain" description="Phosphatidylglycerol lysyltransferase C-terminal" evidence="15">
    <location>
        <begin position="562"/>
        <end position="849"/>
    </location>
</feature>
<feature type="transmembrane region" description="Helical" evidence="14">
    <location>
        <begin position="475"/>
        <end position="499"/>
    </location>
</feature>
<feature type="transmembrane region" description="Helical" evidence="14">
    <location>
        <begin position="250"/>
        <end position="268"/>
    </location>
</feature>
<feature type="transmembrane region" description="Helical" evidence="14">
    <location>
        <begin position="181"/>
        <end position="200"/>
    </location>
</feature>
<dbReference type="GO" id="GO:0050071">
    <property type="term" value="F:phosphatidylglycerol lysyltransferase activity"/>
    <property type="evidence" value="ECO:0007669"/>
    <property type="project" value="UniProtKB-EC"/>
</dbReference>
<dbReference type="PANTHER" id="PTHR34697:SF2">
    <property type="entry name" value="PHOSPHATIDYLGLYCEROL LYSYLTRANSFERASE"/>
    <property type="match status" value="1"/>
</dbReference>
<evidence type="ECO:0000256" key="4">
    <source>
        <dbReference type="ARBA" id="ARBA00021546"/>
    </source>
</evidence>
<proteinExistence type="inferred from homology"/>
<feature type="transmembrane region" description="Helical" evidence="14">
    <location>
        <begin position="394"/>
        <end position="414"/>
    </location>
</feature>
<comment type="similarity">
    <text evidence="2">Belongs to the LPG synthase family.</text>
</comment>
<evidence type="ECO:0000256" key="7">
    <source>
        <dbReference type="ARBA" id="ARBA00022692"/>
    </source>
</evidence>
<dbReference type="InterPro" id="IPR024320">
    <property type="entry name" value="LPG_synthase_C"/>
</dbReference>
<keyword evidence="17" id="KW-1185">Reference proteome</keyword>